<proteinExistence type="inferred from homology"/>
<evidence type="ECO:0000313" key="6">
    <source>
        <dbReference type="RefSeq" id="XP_010466132.1"/>
    </source>
</evidence>
<evidence type="ECO:0000256" key="2">
    <source>
        <dbReference type="ARBA" id="ARBA00008352"/>
    </source>
</evidence>
<protein>
    <submittedName>
        <fullName evidence="6">Glutamic acid-rich protein-like</fullName>
    </submittedName>
</protein>
<feature type="region of interest" description="Disordered" evidence="4">
    <location>
        <begin position="142"/>
        <end position="212"/>
    </location>
</feature>
<gene>
    <name evidence="6" type="primary">LOC104746370</name>
</gene>
<evidence type="ECO:0000313" key="5">
    <source>
        <dbReference type="Proteomes" id="UP000694864"/>
    </source>
</evidence>
<keyword evidence="5" id="KW-1185">Reference proteome</keyword>
<reference evidence="6" key="2">
    <citation type="submission" date="2025-08" db="UniProtKB">
        <authorList>
            <consortium name="RefSeq"/>
        </authorList>
    </citation>
    <scope>IDENTIFICATION</scope>
    <source>
        <tissue evidence="6">Leaf</tissue>
    </source>
</reference>
<reference evidence="5" key="1">
    <citation type="journal article" date="2014" name="Nat. Commun.">
        <title>The emerging biofuel crop Camelina sativa retains a highly undifferentiated hexaploid genome structure.</title>
        <authorList>
            <person name="Kagale S."/>
            <person name="Koh C."/>
            <person name="Nixon J."/>
            <person name="Bollina V."/>
            <person name="Clarke W.E."/>
            <person name="Tuteja R."/>
            <person name="Spillane C."/>
            <person name="Robinson S.J."/>
            <person name="Links M.G."/>
            <person name="Clarke C."/>
            <person name="Higgins E.E."/>
            <person name="Huebert T."/>
            <person name="Sharpe A.G."/>
            <person name="Parkin I.A."/>
        </authorList>
    </citation>
    <scope>NUCLEOTIDE SEQUENCE [LARGE SCALE GENOMIC DNA]</scope>
    <source>
        <strain evidence="5">cv. DH55</strain>
    </source>
</reference>
<organism evidence="5 6">
    <name type="scientific">Camelina sativa</name>
    <name type="common">False flax</name>
    <name type="synonym">Myagrum sativum</name>
    <dbReference type="NCBI Taxonomy" id="90675"/>
    <lineage>
        <taxon>Eukaryota</taxon>
        <taxon>Viridiplantae</taxon>
        <taxon>Streptophyta</taxon>
        <taxon>Embryophyta</taxon>
        <taxon>Tracheophyta</taxon>
        <taxon>Spermatophyta</taxon>
        <taxon>Magnoliopsida</taxon>
        <taxon>eudicotyledons</taxon>
        <taxon>Gunneridae</taxon>
        <taxon>Pentapetalae</taxon>
        <taxon>rosids</taxon>
        <taxon>malvids</taxon>
        <taxon>Brassicales</taxon>
        <taxon>Brassicaceae</taxon>
        <taxon>Camelineae</taxon>
        <taxon>Camelina</taxon>
    </lineage>
</organism>
<dbReference type="PANTHER" id="PTHR15367">
    <property type="entry name" value="DNA-DIRECTED RNA POLYMERASE III"/>
    <property type="match status" value="1"/>
</dbReference>
<dbReference type="Proteomes" id="UP000694864">
    <property type="component" value="Chromosome 15"/>
</dbReference>
<evidence type="ECO:0000256" key="4">
    <source>
        <dbReference type="SAM" id="MobiDB-lite"/>
    </source>
</evidence>
<dbReference type="GeneID" id="104746370"/>
<feature type="compositionally biased region" description="Acidic residues" evidence="4">
    <location>
        <begin position="156"/>
        <end position="178"/>
    </location>
</feature>
<feature type="compositionally biased region" description="Basic and acidic residues" evidence="4">
    <location>
        <begin position="142"/>
        <end position="155"/>
    </location>
</feature>
<comment type="subcellular location">
    <subcellularLocation>
        <location evidence="1">Nucleus</location>
    </subcellularLocation>
</comment>
<feature type="compositionally biased region" description="Acidic residues" evidence="4">
    <location>
        <begin position="188"/>
        <end position="197"/>
    </location>
</feature>
<dbReference type="PANTHER" id="PTHR15367:SF2">
    <property type="entry name" value="DNA-DIRECTED RNA POLYMERASE III SUBUNIT"/>
    <property type="match status" value="1"/>
</dbReference>
<dbReference type="InterPro" id="IPR024661">
    <property type="entry name" value="RNA_pol_III_Rpc31"/>
</dbReference>
<sequence length="212" mass="24891">MSRRNKPRPPFGSVVVGDPFVIYPEITLPDPKSISIDSELVLSYLNFNKFWRNSTYHLGDGVPKTEVESLDIERYYSDTLKPKKSKSSSFYDYLILRPDNFPKELLGDTPRKRLVKRAKWRQDLQKLDVLEELEARYLKAQGEEVKEEDLKAQGEEEKEEDDDDDEEEEESQGEEESDHGDYDHNQDFDDDNEDDYNQADGKNSSKDDNWFY</sequence>
<dbReference type="RefSeq" id="XP_010466132.1">
    <property type="nucleotide sequence ID" value="XM_010467830.2"/>
</dbReference>
<name>A0ABM0W5W5_CAMSA</name>
<feature type="compositionally biased region" description="Basic and acidic residues" evidence="4">
    <location>
        <begin position="203"/>
        <end position="212"/>
    </location>
</feature>
<evidence type="ECO:0000256" key="3">
    <source>
        <dbReference type="ARBA" id="ARBA00023242"/>
    </source>
</evidence>
<comment type="similarity">
    <text evidence="2">Belongs to the eukaryotic RPC7 RNA polymerase subunit family.</text>
</comment>
<evidence type="ECO:0000256" key="1">
    <source>
        <dbReference type="ARBA" id="ARBA00004123"/>
    </source>
</evidence>
<accession>A0ABM0W5W5</accession>
<dbReference type="Pfam" id="PF11705">
    <property type="entry name" value="RNA_pol_3_Rpc31"/>
    <property type="match status" value="1"/>
</dbReference>
<keyword evidence="3" id="KW-0539">Nucleus</keyword>